<sequence>MLPFEKTYMQKGNFMKVRAEDMEAKTWFRSDRFFNEGGRWFFSTRENTVEGPFDTHWEAEQELMMYIRDMQAKASFGLAPEIRV</sequence>
<evidence type="ECO:0000259" key="1">
    <source>
        <dbReference type="Pfam" id="PF19837"/>
    </source>
</evidence>
<organism evidence="2 3">
    <name type="scientific">Alcanivorax jadensis T9</name>
    <dbReference type="NCBI Taxonomy" id="1177181"/>
    <lineage>
        <taxon>Bacteria</taxon>
        <taxon>Pseudomonadati</taxon>
        <taxon>Pseudomonadota</taxon>
        <taxon>Gammaproteobacteria</taxon>
        <taxon>Oceanospirillales</taxon>
        <taxon>Alcanivoracaceae</taxon>
        <taxon>Alcanivorax</taxon>
    </lineage>
</organism>
<accession>A0ABR4WIS8</accession>
<feature type="domain" description="DUF6316" evidence="1">
    <location>
        <begin position="18"/>
        <end position="71"/>
    </location>
</feature>
<name>A0ABR4WIS8_9GAMM</name>
<evidence type="ECO:0000313" key="2">
    <source>
        <dbReference type="EMBL" id="KGD63029.1"/>
    </source>
</evidence>
<dbReference type="EMBL" id="ARXU01000001">
    <property type="protein sequence ID" value="KGD63029.1"/>
    <property type="molecule type" value="Genomic_DNA"/>
</dbReference>
<dbReference type="Pfam" id="PF19837">
    <property type="entry name" value="DUF6316"/>
    <property type="match status" value="1"/>
</dbReference>
<protein>
    <recommendedName>
        <fullName evidence="1">DUF6316 domain-containing protein</fullName>
    </recommendedName>
</protein>
<comment type="caution">
    <text evidence="2">The sequence shown here is derived from an EMBL/GenBank/DDBJ whole genome shotgun (WGS) entry which is preliminary data.</text>
</comment>
<keyword evidence="3" id="KW-1185">Reference proteome</keyword>
<proteinExistence type="predicted"/>
<reference evidence="2 3" key="1">
    <citation type="submission" date="2012-09" db="EMBL/GenBank/DDBJ databases">
        <title>Genome Sequence of alkane-degrading Bacterium Alcanivorax jadensis T9.</title>
        <authorList>
            <person name="Lai Q."/>
            <person name="Shao Z."/>
        </authorList>
    </citation>
    <scope>NUCLEOTIDE SEQUENCE [LARGE SCALE GENOMIC DNA]</scope>
    <source>
        <strain evidence="2 3">T9</strain>
    </source>
</reference>
<dbReference type="Proteomes" id="UP000029443">
    <property type="component" value="Unassembled WGS sequence"/>
</dbReference>
<evidence type="ECO:0000313" key="3">
    <source>
        <dbReference type="Proteomes" id="UP000029443"/>
    </source>
</evidence>
<gene>
    <name evidence="2" type="ORF">T9A_00349</name>
</gene>
<dbReference type="InterPro" id="IPR045630">
    <property type="entry name" value="DUF6316"/>
</dbReference>